<dbReference type="InterPro" id="IPR027450">
    <property type="entry name" value="AlkB-like"/>
</dbReference>
<dbReference type="Proteomes" id="UP000243876">
    <property type="component" value="Unassembled WGS sequence"/>
</dbReference>
<dbReference type="PANTHER" id="PTHR21052">
    <property type="entry name" value="SPERMATOGENESIS ASSOCIATED 11-RELATED"/>
    <property type="match status" value="1"/>
</dbReference>
<dbReference type="Gene3D" id="2.60.120.590">
    <property type="entry name" value="Alpha-ketoglutarate-dependent dioxygenase AlkB-like"/>
    <property type="match status" value="1"/>
</dbReference>
<accession>A0A0D6ELS3</accession>
<protein>
    <submittedName>
        <fullName evidence="2">SPOSA6832_02519-mRNA-1:cds</fullName>
    </submittedName>
</protein>
<dbReference type="InterPro" id="IPR037151">
    <property type="entry name" value="AlkB-like_sf"/>
</dbReference>
<dbReference type="SUPFAM" id="SSF51197">
    <property type="entry name" value="Clavaminate synthase-like"/>
    <property type="match status" value="1"/>
</dbReference>
<proteinExistence type="predicted"/>
<dbReference type="EMBL" id="CENE01000009">
    <property type="protein sequence ID" value="CEQ40856.1"/>
    <property type="molecule type" value="Genomic_DNA"/>
</dbReference>
<dbReference type="GO" id="GO:0006631">
    <property type="term" value="P:fatty acid metabolic process"/>
    <property type="evidence" value="ECO:0007669"/>
    <property type="project" value="TreeGrafter"/>
</dbReference>
<keyword evidence="3" id="KW-1185">Reference proteome</keyword>
<dbReference type="GO" id="GO:0006974">
    <property type="term" value="P:DNA damage response"/>
    <property type="evidence" value="ECO:0007669"/>
    <property type="project" value="InterPro"/>
</dbReference>
<dbReference type="PANTHER" id="PTHR21052:SF0">
    <property type="entry name" value="ALPHA-KETOGLUTARATE-DEPENDENT DIOXYGENASE ALKB HOMOLOG 7, MITOCHONDRIAL"/>
    <property type="match status" value="1"/>
</dbReference>
<evidence type="ECO:0000313" key="2">
    <source>
        <dbReference type="EMBL" id="CEQ40856.1"/>
    </source>
</evidence>
<feature type="domain" description="Alpha-ketoglutarate-dependent dioxygenase AlkB-like" evidence="1">
    <location>
        <begin position="172"/>
        <end position="250"/>
    </location>
</feature>
<organism evidence="2 3">
    <name type="scientific">Sporidiobolus salmonicolor</name>
    <name type="common">Yeast-like fungus</name>
    <name type="synonym">Sporobolomyces salmonicolor</name>
    <dbReference type="NCBI Taxonomy" id="5005"/>
    <lineage>
        <taxon>Eukaryota</taxon>
        <taxon>Fungi</taxon>
        <taxon>Dikarya</taxon>
        <taxon>Basidiomycota</taxon>
        <taxon>Pucciniomycotina</taxon>
        <taxon>Microbotryomycetes</taxon>
        <taxon>Sporidiobolales</taxon>
        <taxon>Sporidiobolaceae</taxon>
        <taxon>Sporobolomyces</taxon>
    </lineage>
</organism>
<dbReference type="Pfam" id="PF13532">
    <property type="entry name" value="2OG-FeII_Oxy_2"/>
    <property type="match status" value="1"/>
</dbReference>
<dbReference type="AlphaFoldDB" id="A0A0D6ELS3"/>
<evidence type="ECO:0000313" key="3">
    <source>
        <dbReference type="Proteomes" id="UP000243876"/>
    </source>
</evidence>
<reference evidence="3" key="1">
    <citation type="submission" date="2015-02" db="EMBL/GenBank/DDBJ databases">
        <authorList>
            <person name="Gon?alves P."/>
        </authorList>
    </citation>
    <scope>NUCLEOTIDE SEQUENCE [LARGE SCALE GENOMIC DNA]</scope>
</reference>
<dbReference type="GO" id="GO:0016706">
    <property type="term" value="F:2-oxoglutarate-dependent dioxygenase activity"/>
    <property type="evidence" value="ECO:0007669"/>
    <property type="project" value="TreeGrafter"/>
</dbReference>
<gene>
    <name evidence="2" type="primary">SPOSA6832_02519</name>
</gene>
<name>A0A0D6ELS3_SPOSA</name>
<dbReference type="InterPro" id="IPR032870">
    <property type="entry name" value="ALKBH7-like"/>
</dbReference>
<evidence type="ECO:0000259" key="1">
    <source>
        <dbReference type="Pfam" id="PF13532"/>
    </source>
</evidence>
<dbReference type="GO" id="GO:0005759">
    <property type="term" value="C:mitochondrial matrix"/>
    <property type="evidence" value="ECO:0007669"/>
    <property type="project" value="TreeGrafter"/>
</dbReference>
<sequence length="278" mass="30446">MLRPASTPLATCSRCLSTAATRIISTPHPALSLTPLFLSSDEQSLLLHHSLALLDSPSRTSSAGRKRRRTWLKAHPTWAPDSDRLRGFMDDEAYEFEQGHFDGVIRGYREMLVREGLWEQAAKDHTAARELARVLARAYALLPPPAPSPPAPSPASPLSPPPHLIVHLLHLSSTGSIQPHVDNLEAFGRTIVGVSLGGERIMRFKQVSGAPEGTMQGPAEFEVLVESGSAYVQQEPLRTHYTHEVLEGGSWEGRRVGGTQRLSIMLRDRLPLASPNAQ</sequence>
<dbReference type="OrthoDB" id="28127at2759"/>